<feature type="compositionally biased region" description="Low complexity" evidence="6">
    <location>
        <begin position="430"/>
        <end position="447"/>
    </location>
</feature>
<evidence type="ECO:0000256" key="3">
    <source>
        <dbReference type="ARBA" id="ARBA00022777"/>
    </source>
</evidence>
<evidence type="ECO:0000313" key="9">
    <source>
        <dbReference type="Proteomes" id="UP001150924"/>
    </source>
</evidence>
<evidence type="ECO:0000256" key="5">
    <source>
        <dbReference type="PROSITE-ProRule" id="PRU10141"/>
    </source>
</evidence>
<evidence type="ECO:0000313" key="8">
    <source>
        <dbReference type="EMBL" id="MCY1012616.1"/>
    </source>
</evidence>
<dbReference type="GO" id="GO:0004674">
    <property type="term" value="F:protein serine/threonine kinase activity"/>
    <property type="evidence" value="ECO:0007669"/>
    <property type="project" value="TreeGrafter"/>
</dbReference>
<dbReference type="GO" id="GO:0005524">
    <property type="term" value="F:ATP binding"/>
    <property type="evidence" value="ECO:0007669"/>
    <property type="project" value="UniProtKB-UniRule"/>
</dbReference>
<keyword evidence="4 5" id="KW-0067">ATP-binding</keyword>
<keyword evidence="9" id="KW-1185">Reference proteome</keyword>
<feature type="compositionally biased region" description="Low complexity" evidence="6">
    <location>
        <begin position="410"/>
        <end position="420"/>
    </location>
</feature>
<dbReference type="SUPFAM" id="SSF56112">
    <property type="entry name" value="Protein kinase-like (PK-like)"/>
    <property type="match status" value="1"/>
</dbReference>
<feature type="compositionally biased region" description="Pro residues" evidence="6">
    <location>
        <begin position="495"/>
        <end position="505"/>
    </location>
</feature>
<feature type="compositionally biased region" description="Pro residues" evidence="6">
    <location>
        <begin position="394"/>
        <end position="403"/>
    </location>
</feature>
<dbReference type="PROSITE" id="PS00107">
    <property type="entry name" value="PROTEIN_KINASE_ATP"/>
    <property type="match status" value="1"/>
</dbReference>
<dbReference type="Gene3D" id="1.10.510.10">
    <property type="entry name" value="Transferase(Phosphotransferase) domain 1"/>
    <property type="match status" value="1"/>
</dbReference>
<keyword evidence="3 8" id="KW-0418">Kinase</keyword>
<evidence type="ECO:0000259" key="7">
    <source>
        <dbReference type="PROSITE" id="PS50011"/>
    </source>
</evidence>
<protein>
    <submittedName>
        <fullName evidence="8">Serine/threonine-protein kinase</fullName>
    </submittedName>
</protein>
<dbReference type="InterPro" id="IPR011009">
    <property type="entry name" value="Kinase-like_dom_sf"/>
</dbReference>
<dbReference type="InterPro" id="IPR008271">
    <property type="entry name" value="Ser/Thr_kinase_AS"/>
</dbReference>
<dbReference type="PANTHER" id="PTHR43289">
    <property type="entry name" value="MITOGEN-ACTIVATED PROTEIN KINASE KINASE KINASE 20-RELATED"/>
    <property type="match status" value="1"/>
</dbReference>
<accession>A0A9X3EYU3</accession>
<sequence length="535" mass="57422">MVELLGEGGMGAVYVAEHLKLHKHVALKTIRAQFAANSQAEARFTREALATARLDHPHVVSAIDYGHLPEGGAYLVIQLVRGHSLTKRIEQGPLTWQQACKLGAQIADALAAAHGLGIIHRDLKPDNILLEPREGDEFHARVLDFGIARVSGGEGTGTIADISLPITRMGAVVGTPGYMAPEQAVGEKVDVRADLYALGVILWEACTGRYLWDAESLTDLFAAQLSKPAPHLHGATRLEVPPPLANLVAQLLARKPEERPATAVTVRDELRKLALSAEVSLILAAAGPATPAAISKLPPRAAARALLQRPQLPRPPLPLLLPPLLLPPLLLLPLLLLPLLLLPLTLLLPPLLLPPLLLPPLLLLPLLPSPPPLPLLSPRKPLPRLPRLPLLPSRAPPRVPAPPRVREPPRLLAPSRGPARLPKRPPPSPRSSLPSRSPGSPWSCPALRPHPPPDAPTHRLPLPRRAPLQARPLTRPFDLRPIRLPPRPRPRPRRSPPLPSPPPRAAPTRAPSRPAAPPRSRGSSGSAGSSASCWS</sequence>
<dbReference type="PROSITE" id="PS50011">
    <property type="entry name" value="PROTEIN_KINASE_DOM"/>
    <property type="match status" value="1"/>
</dbReference>
<dbReference type="CDD" id="cd14014">
    <property type="entry name" value="STKc_PknB_like"/>
    <property type="match status" value="1"/>
</dbReference>
<dbReference type="Gene3D" id="3.30.200.20">
    <property type="entry name" value="Phosphorylase Kinase, domain 1"/>
    <property type="match status" value="1"/>
</dbReference>
<evidence type="ECO:0000256" key="2">
    <source>
        <dbReference type="ARBA" id="ARBA00022741"/>
    </source>
</evidence>
<dbReference type="InterPro" id="IPR017441">
    <property type="entry name" value="Protein_kinase_ATP_BS"/>
</dbReference>
<dbReference type="EMBL" id="JAPNKE010000002">
    <property type="protein sequence ID" value="MCY1012616.1"/>
    <property type="molecule type" value="Genomic_DNA"/>
</dbReference>
<keyword evidence="2 5" id="KW-0547">Nucleotide-binding</keyword>
<feature type="binding site" evidence="5">
    <location>
        <position position="28"/>
    </location>
    <ligand>
        <name>ATP</name>
        <dbReference type="ChEBI" id="CHEBI:30616"/>
    </ligand>
</feature>
<dbReference type="PANTHER" id="PTHR43289:SF6">
    <property type="entry name" value="SERINE_THREONINE-PROTEIN KINASE NEKL-3"/>
    <property type="match status" value="1"/>
</dbReference>
<comment type="caution">
    <text evidence="8">The sequence shown here is derived from an EMBL/GenBank/DDBJ whole genome shotgun (WGS) entry which is preliminary data.</text>
</comment>
<evidence type="ECO:0000256" key="1">
    <source>
        <dbReference type="ARBA" id="ARBA00022679"/>
    </source>
</evidence>
<dbReference type="PROSITE" id="PS00108">
    <property type="entry name" value="PROTEIN_KINASE_ST"/>
    <property type="match status" value="1"/>
</dbReference>
<feature type="compositionally biased region" description="Low complexity" evidence="6">
    <location>
        <begin position="458"/>
        <end position="476"/>
    </location>
</feature>
<name>A0A9X3EYU3_9BACT</name>
<feature type="region of interest" description="Disordered" evidence="6">
    <location>
        <begin position="384"/>
        <end position="535"/>
    </location>
</feature>
<feature type="compositionally biased region" description="Low complexity" evidence="6">
    <location>
        <begin position="506"/>
        <end position="535"/>
    </location>
</feature>
<reference evidence="8" key="1">
    <citation type="submission" date="2022-11" db="EMBL/GenBank/DDBJ databases">
        <title>Minimal conservation of predation-associated metabolite biosynthetic gene clusters underscores biosynthetic potential of Myxococcota including descriptions for ten novel species: Archangium lansinium sp. nov., Myxococcus landrumus sp. nov., Nannocystis bai.</title>
        <authorList>
            <person name="Ahearne A."/>
            <person name="Stevens C."/>
            <person name="Phillips K."/>
        </authorList>
    </citation>
    <scope>NUCLEOTIDE SEQUENCE</scope>
    <source>
        <strain evidence="8">Na p29</strain>
    </source>
</reference>
<dbReference type="Proteomes" id="UP001150924">
    <property type="component" value="Unassembled WGS sequence"/>
</dbReference>
<evidence type="ECO:0000256" key="6">
    <source>
        <dbReference type="SAM" id="MobiDB-lite"/>
    </source>
</evidence>
<gene>
    <name evidence="8" type="ORF">OV079_45210</name>
</gene>
<dbReference type="Pfam" id="PF00069">
    <property type="entry name" value="Pkinase"/>
    <property type="match status" value="1"/>
</dbReference>
<feature type="domain" description="Protein kinase" evidence="7">
    <location>
        <begin position="1"/>
        <end position="271"/>
    </location>
</feature>
<dbReference type="SMART" id="SM00220">
    <property type="entry name" value="S_TKc"/>
    <property type="match status" value="1"/>
</dbReference>
<dbReference type="AlphaFoldDB" id="A0A9X3EYU3"/>
<keyword evidence="1" id="KW-0808">Transferase</keyword>
<evidence type="ECO:0000256" key="4">
    <source>
        <dbReference type="ARBA" id="ARBA00022840"/>
    </source>
</evidence>
<organism evidence="8 9">
    <name type="scientific">Nannocystis pusilla</name>
    <dbReference type="NCBI Taxonomy" id="889268"/>
    <lineage>
        <taxon>Bacteria</taxon>
        <taxon>Pseudomonadati</taxon>
        <taxon>Myxococcota</taxon>
        <taxon>Polyangia</taxon>
        <taxon>Nannocystales</taxon>
        <taxon>Nannocystaceae</taxon>
        <taxon>Nannocystis</taxon>
    </lineage>
</organism>
<dbReference type="InterPro" id="IPR000719">
    <property type="entry name" value="Prot_kinase_dom"/>
</dbReference>
<proteinExistence type="predicted"/>